<dbReference type="Pfam" id="PF12624">
    <property type="entry name" value="VPS13_N"/>
    <property type="match status" value="1"/>
</dbReference>
<dbReference type="SUPFAM" id="SSF50729">
    <property type="entry name" value="PH domain-like"/>
    <property type="match status" value="1"/>
</dbReference>
<evidence type="ECO:0000313" key="4">
    <source>
        <dbReference type="Proteomes" id="UP000594263"/>
    </source>
</evidence>
<dbReference type="InterPro" id="IPR026854">
    <property type="entry name" value="VPS13_N"/>
</dbReference>
<dbReference type="EnsemblPlants" id="Kaladp1129s0052.1.v1.1">
    <property type="protein sequence ID" value="Kaladp1129s0052.1.v1.1"/>
    <property type="gene ID" value="Kaladp1129s0052.v1.1"/>
</dbReference>
<keyword evidence="4" id="KW-1185">Reference proteome</keyword>
<keyword evidence="1" id="KW-0813">Transport</keyword>
<dbReference type="InterPro" id="IPR001849">
    <property type="entry name" value="PH_domain"/>
</dbReference>
<proteinExistence type="predicted"/>
<dbReference type="InterPro" id="IPR011993">
    <property type="entry name" value="PH-like_dom_sf"/>
</dbReference>
<dbReference type="SMART" id="SM00233">
    <property type="entry name" value="PH"/>
    <property type="match status" value="1"/>
</dbReference>
<reference evidence="3" key="1">
    <citation type="submission" date="2021-01" db="UniProtKB">
        <authorList>
            <consortium name="EnsemblPlants"/>
        </authorList>
    </citation>
    <scope>IDENTIFICATION</scope>
</reference>
<evidence type="ECO:0000256" key="1">
    <source>
        <dbReference type="ARBA" id="ARBA00022448"/>
    </source>
</evidence>
<feature type="domain" description="PH" evidence="2">
    <location>
        <begin position="795"/>
        <end position="907"/>
    </location>
</feature>
<dbReference type="Gramene" id="Kaladp1129s0052.1.v1.1">
    <property type="protein sequence ID" value="Kaladp1129s0052.1.v1.1"/>
    <property type="gene ID" value="Kaladp1129s0052.v1.1"/>
</dbReference>
<sequence>MLEDQVAYFLQKYLGNYVRGLNKEALSISVWRGDVELTNMQLKPEALNALNLPVKVKAGFLGSVKLKVPWSRLGQDPVLVSLDRIFLLAEPATEVEGCSEDALQEAKRSRVREMETALLEKTRELQSEMNKSWLGSLIDTVIGNLKLSISNIHVRYEDSESNPGHSFAAGLNLEKLSAITVDDYGNEIFATGGALERIQKSVELEQLSLYLDSEISPWYVNKPWELLLPSEWAQVFKFGTKDGKPDSVLKEHTYILQPVSGNAKYSKQRQNASINSIQPLQKAVVNLDDVTLCLSKDGYENILKLADNFATFNQRLKYAHFRPPVSVKSNPSLWWQYAYQAISDQTKKESGKLSWDQVLKYAKLRKKYISLYASLLKSDLSRAIVDDNKEIEDMDRELDMEVILQWRMLAHKFVEQSLGSEMYTRQQKEKKSWWSFGWGGQSAKDESEPVQFSTEDWERLNRIIGYKEDDELGVVTLGKRDALNTSLDILMRRNATKLLLGANDCLAELSCENIDCSVRLYPETKVIDVKLGSYKLSSPNGLLAESASASDSLVGIFCYKPFDVKVDWSLIAKASPCYVTYLKDSVDGIVRFFESHVPVSQAIALEAAAAVQMTLDGVKRTAQQQVDRALKDHARFLLDLDIAAPKITIPTNFCPDNVHATKLMLDLGNLVIRTQDDSTKVPEESDIYLQFDLVLSDVSAFLIDGDFHWRQNQPSHPKTSSVVGLLPVIDKCGIIVKLQQIRLENPSFPSTRLAMRLPALRFHFSPARYHRLMQVAKIFQDSDRQEDSFHAPWYQADLEGWLSLLHRKGVGNREAVWQRRYFCLVGPFLYVLESPTSKSYKHYISLRGKQICQVPAESVGGVENILALCEAGRSSSKVVEDASALILRFDTDESRKIWRGRLQGAIYRASGSVSIHDLSKTYSDVEDPESYPADDKGLFDSAMIEKVFVTGVLDELKISFNYNLENDQKKFTNMLLSKESSLFEFRAIGGQVEVLMRGQDMLIGTVLKTLEIEDLVCCNAASQPCYVARSYFGNVYRQSVDDIENGTQDCKDSTVEGDDEFFEAPEDLVDFIEPWKSSMKVPSFDRVVGLLPDDRIKSDGNESLNSFVKAQIVIYDQSSHSYNNIDTQVIVTLATLSFYCRRPTILGVMDFVNAINIEDEQYDSFSDNSILNISKDDVSKEGSIDQASLVTEEPSLRGFLGKGKSRVVFNLRLYMERAQIVLMNENETQLATLSQDNLLTDIKVFPSSFSIKAALGNLRISDDSLPESHAYFWACDMRNPGGKSFVELIFTSFNDGDCDYNGYEYSLLGQISEVRVVYLNRFIQEVISYFMGLVPYNSISIIKFKDQVTNTEKWFTSSEIEGSPAVKLDISLRKPIIVMPRQTNSSDYLKLDIVHITINNTCKWFYGGKNDMKAVHVDILSIMVIFFSLSFRILA</sequence>
<dbReference type="Proteomes" id="UP000594263">
    <property type="component" value="Unplaced"/>
</dbReference>
<dbReference type="PROSITE" id="PS50003">
    <property type="entry name" value="PH_DOMAIN"/>
    <property type="match status" value="1"/>
</dbReference>
<organism evidence="3 4">
    <name type="scientific">Kalanchoe fedtschenkoi</name>
    <name type="common">Lavender scallops</name>
    <name type="synonym">South American air plant</name>
    <dbReference type="NCBI Taxonomy" id="63787"/>
    <lineage>
        <taxon>Eukaryota</taxon>
        <taxon>Viridiplantae</taxon>
        <taxon>Streptophyta</taxon>
        <taxon>Embryophyta</taxon>
        <taxon>Tracheophyta</taxon>
        <taxon>Spermatophyta</taxon>
        <taxon>Magnoliopsida</taxon>
        <taxon>eudicotyledons</taxon>
        <taxon>Gunneridae</taxon>
        <taxon>Pentapetalae</taxon>
        <taxon>Saxifragales</taxon>
        <taxon>Crassulaceae</taxon>
        <taxon>Kalanchoe</taxon>
    </lineage>
</organism>
<evidence type="ECO:0000259" key="2">
    <source>
        <dbReference type="PROSITE" id="PS50003"/>
    </source>
</evidence>
<dbReference type="Pfam" id="PF00169">
    <property type="entry name" value="PH"/>
    <property type="match status" value="1"/>
</dbReference>
<accession>A0A7N0VMH0</accession>
<protein>
    <recommendedName>
        <fullName evidence="2">PH domain-containing protein</fullName>
    </recommendedName>
</protein>
<dbReference type="PANTHER" id="PTHR45523">
    <property type="entry name" value="TETRATRICOPEPTIDE REPEAT (TPR)-CONTAINING PROTEIN-RELATED"/>
    <property type="match status" value="1"/>
</dbReference>
<dbReference type="Gene3D" id="2.30.29.30">
    <property type="entry name" value="Pleckstrin-homology domain (PH domain)/Phosphotyrosine-binding domain (PTB)"/>
    <property type="match status" value="1"/>
</dbReference>
<name>A0A7N0VMH0_KALFE</name>
<evidence type="ECO:0000313" key="3">
    <source>
        <dbReference type="EnsemblPlants" id="Kaladp1129s0052.1.v1.1"/>
    </source>
</evidence>
<dbReference type="OMA" id="SEGPHLW"/>
<dbReference type="PANTHER" id="PTHR45523:SF3">
    <property type="entry name" value="VACUOLAR PROTEIN SORTING-ASSOCIATED PROTEIN 13A"/>
    <property type="match status" value="1"/>
</dbReference>